<reference evidence="1" key="1">
    <citation type="submission" date="2024-07" db="EMBL/GenBank/DDBJ databases">
        <title>Complete genome sequences of cellulolytic bacteria, Kitasatospora sp. CMC57 and Streptomyces sp. CMC78, isolated from Japanese agricultural soil.</title>
        <authorList>
            <person name="Hashimoto T."/>
            <person name="Ito M."/>
            <person name="Iwamoto M."/>
            <person name="Fukahori D."/>
            <person name="Shoda T."/>
            <person name="Sakoda M."/>
            <person name="Morohoshi T."/>
            <person name="Mitsuboshi M."/>
            <person name="Nishizawa T."/>
        </authorList>
    </citation>
    <scope>NUCLEOTIDE SEQUENCE</scope>
    <source>
        <strain evidence="1">CMC57</strain>
    </source>
</reference>
<evidence type="ECO:0000313" key="1">
    <source>
        <dbReference type="EMBL" id="BFP48438.1"/>
    </source>
</evidence>
<dbReference type="EMBL" id="AP035881">
    <property type="protein sequence ID" value="BFP48438.1"/>
    <property type="molecule type" value="Genomic_DNA"/>
</dbReference>
<sequence>MMPNRPTLRVPVALKGEADADSLDALVSSSRRMELFWPTHAAPAEPVRSASLGVSVPSRTRRLVAGMPEYGA</sequence>
<name>A0AB33K969_9ACTN</name>
<organism evidence="1">
    <name type="scientific">Kitasatospora sp. CMC57</name>
    <dbReference type="NCBI Taxonomy" id="3231513"/>
    <lineage>
        <taxon>Bacteria</taxon>
        <taxon>Bacillati</taxon>
        <taxon>Actinomycetota</taxon>
        <taxon>Actinomycetes</taxon>
        <taxon>Kitasatosporales</taxon>
        <taxon>Streptomycetaceae</taxon>
        <taxon>Kitasatospora</taxon>
    </lineage>
</organism>
<protein>
    <submittedName>
        <fullName evidence="1">Uncharacterized protein</fullName>
    </submittedName>
</protein>
<gene>
    <name evidence="1" type="ORF">KCMC57_48060</name>
</gene>
<dbReference type="AlphaFoldDB" id="A0AB33K969"/>
<proteinExistence type="predicted"/>
<accession>A0AB33K969</accession>